<keyword evidence="3" id="KW-1185">Reference proteome</keyword>
<protein>
    <submittedName>
        <fullName evidence="2">DUF2325 domain-containing protein</fullName>
    </submittedName>
</protein>
<dbReference type="InterPro" id="IPR016772">
    <property type="entry name" value="UCP020408"/>
</dbReference>
<comment type="similarity">
    <text evidence="1">Belongs to the UPF0751 family.</text>
</comment>
<dbReference type="AlphaFoldDB" id="A0A8J7FKA2"/>
<comment type="caution">
    <text evidence="2">The sequence shown here is derived from an EMBL/GenBank/DDBJ whole genome shotgun (WGS) entry which is preliminary data.</text>
</comment>
<reference evidence="2 3" key="1">
    <citation type="submission" date="2020-10" db="EMBL/GenBank/DDBJ databases">
        <title>The genome sequence of Chitinilyticum litopenaei 4Y14.</title>
        <authorList>
            <person name="Liu Y."/>
        </authorList>
    </citation>
    <scope>NUCLEOTIDE SEQUENCE [LARGE SCALE GENOMIC DNA]</scope>
    <source>
        <strain evidence="2 3">4Y14</strain>
    </source>
</reference>
<evidence type="ECO:0000256" key="1">
    <source>
        <dbReference type="ARBA" id="ARBA00007189"/>
    </source>
</evidence>
<evidence type="ECO:0000313" key="2">
    <source>
        <dbReference type="EMBL" id="MBE9610773.1"/>
    </source>
</evidence>
<gene>
    <name evidence="2" type="ORF">INR99_15645</name>
</gene>
<dbReference type="Pfam" id="PF10087">
    <property type="entry name" value="DUF2325"/>
    <property type="match status" value="1"/>
</dbReference>
<evidence type="ECO:0000313" key="3">
    <source>
        <dbReference type="Proteomes" id="UP000604481"/>
    </source>
</evidence>
<proteinExistence type="inferred from homology"/>
<name>A0A8J7FKA2_9NEIS</name>
<dbReference type="RefSeq" id="WP_194117321.1">
    <property type="nucleotide sequence ID" value="NZ_JADFUA010000013.1"/>
</dbReference>
<sequence length="112" mass="12357">MNAYLVGADVLGNIPDLLAERGIRIQHHVSGRNAAHQRRPASLRGADLLILFTDFLSHNVMRAYRELAQEEDVRFVACRRSVCALSQTLDKIECAGVAVADGCGGCPRRRKK</sequence>
<dbReference type="EMBL" id="JADFUA010000013">
    <property type="protein sequence ID" value="MBE9610773.1"/>
    <property type="molecule type" value="Genomic_DNA"/>
</dbReference>
<organism evidence="2 3">
    <name type="scientific">Chitinilyticum piscinae</name>
    <dbReference type="NCBI Taxonomy" id="2866724"/>
    <lineage>
        <taxon>Bacteria</taxon>
        <taxon>Pseudomonadati</taxon>
        <taxon>Pseudomonadota</taxon>
        <taxon>Betaproteobacteria</taxon>
        <taxon>Neisseriales</taxon>
        <taxon>Chitinibacteraceae</taxon>
        <taxon>Chitinilyticum</taxon>
    </lineage>
</organism>
<dbReference type="Proteomes" id="UP000604481">
    <property type="component" value="Unassembled WGS sequence"/>
</dbReference>
<accession>A0A8J7FKA2</accession>
<dbReference type="PIRSF" id="PIRSF020408">
    <property type="entry name" value="UCP020408"/>
    <property type="match status" value="1"/>
</dbReference>